<feature type="non-terminal residue" evidence="1">
    <location>
        <position position="47"/>
    </location>
</feature>
<name>A0A6A8LUJ6_9LACO</name>
<comment type="caution">
    <text evidence="1">The sequence shown here is derived from an EMBL/GenBank/DDBJ whole genome shotgun (WGS) entry which is preliminary data.</text>
</comment>
<protein>
    <submittedName>
        <fullName evidence="1">LPXTG cell wall anchor domain-containing protein</fullName>
    </submittedName>
</protein>
<dbReference type="EMBL" id="WKKZ01001428">
    <property type="protein sequence ID" value="MSE06853.1"/>
    <property type="molecule type" value="Genomic_DNA"/>
</dbReference>
<evidence type="ECO:0000313" key="2">
    <source>
        <dbReference type="Proteomes" id="UP000437575"/>
    </source>
</evidence>
<gene>
    <name evidence="1" type="ORF">GKC34_14330</name>
</gene>
<sequence>MKNSRCEIVHTQSFVETPNFLTAFQTGEKENSGLIAAGLGLIGIKKH</sequence>
<proteinExistence type="predicted"/>
<reference evidence="1 2" key="1">
    <citation type="submission" date="2019-11" db="EMBL/GenBank/DDBJ databases">
        <title>Draft Genome Sequence of Plant Growth-Promoting Rhizosphere-Associated Bacteria.</title>
        <authorList>
            <person name="Vasilyev I.Y."/>
            <person name="Radchenko V."/>
            <person name="Ilnitskaya E.V."/>
        </authorList>
    </citation>
    <scope>NUCLEOTIDE SEQUENCE [LARGE SCALE GENOMIC DNA]</scope>
    <source>
        <strain evidence="1 2">VRA_1sq_f</strain>
    </source>
</reference>
<evidence type="ECO:0000313" key="1">
    <source>
        <dbReference type="EMBL" id="MSE06853.1"/>
    </source>
</evidence>
<accession>A0A6A8LUJ6</accession>
<dbReference type="Proteomes" id="UP000437575">
    <property type="component" value="Unassembled WGS sequence"/>
</dbReference>
<dbReference type="NCBIfam" id="TIGR01167">
    <property type="entry name" value="LPXTG_anchor"/>
    <property type="match status" value="1"/>
</dbReference>
<dbReference type="AlphaFoldDB" id="A0A6A8LUJ6"/>
<organism evidence="1 2">
    <name type="scientific">Ligilactobacillus salivarius</name>
    <dbReference type="NCBI Taxonomy" id="1624"/>
    <lineage>
        <taxon>Bacteria</taxon>
        <taxon>Bacillati</taxon>
        <taxon>Bacillota</taxon>
        <taxon>Bacilli</taxon>
        <taxon>Lactobacillales</taxon>
        <taxon>Lactobacillaceae</taxon>
        <taxon>Ligilactobacillus</taxon>
    </lineage>
</organism>